<dbReference type="InterPro" id="IPR011050">
    <property type="entry name" value="Pectin_lyase_fold/virulence"/>
</dbReference>
<feature type="signal peptide" evidence="2">
    <location>
        <begin position="1"/>
        <end position="24"/>
    </location>
</feature>
<dbReference type="STRING" id="1095630.A0A2J6SLH7"/>
<dbReference type="CDD" id="cd23668">
    <property type="entry name" value="GH55_beta13glucanase-like"/>
    <property type="match status" value="1"/>
</dbReference>
<feature type="domain" description="Rhamnogalacturonase A/B/Epimerase-like pectate lyase" evidence="3">
    <location>
        <begin position="546"/>
        <end position="754"/>
    </location>
</feature>
<evidence type="ECO:0000313" key="5">
    <source>
        <dbReference type="Proteomes" id="UP000235371"/>
    </source>
</evidence>
<dbReference type="PANTHER" id="PTHR33928">
    <property type="entry name" value="POLYGALACTURONASE QRT3"/>
    <property type="match status" value="1"/>
</dbReference>
<evidence type="ECO:0000313" key="4">
    <source>
        <dbReference type="EMBL" id="PMD51614.1"/>
    </source>
</evidence>
<dbReference type="InterPro" id="IPR024535">
    <property type="entry name" value="RHGA/B-epi-like_pectate_lyase"/>
</dbReference>
<evidence type="ECO:0000256" key="2">
    <source>
        <dbReference type="SAM" id="SignalP"/>
    </source>
</evidence>
<dbReference type="PANTHER" id="PTHR33928:SF2">
    <property type="entry name" value="PECTATE LYASE SUPERFAMILY PROTEIN DOMAIN-CONTAINING PROTEIN-RELATED"/>
    <property type="match status" value="1"/>
</dbReference>
<dbReference type="OrthoDB" id="1046782at2759"/>
<dbReference type="InParanoid" id="A0A2J6SLH7"/>
<dbReference type="Pfam" id="PF12708">
    <property type="entry name" value="Pect-lyase_RHGA_epim"/>
    <property type="match status" value="2"/>
</dbReference>
<keyword evidence="2" id="KW-0732">Signal</keyword>
<gene>
    <name evidence="4" type="ORF">K444DRAFT_656789</name>
</gene>
<accession>A0A2J6SLH7</accession>
<name>A0A2J6SLH7_9HELO</name>
<feature type="region of interest" description="Disordered" evidence="1">
    <location>
        <begin position="342"/>
        <end position="361"/>
    </location>
</feature>
<feature type="compositionally biased region" description="Polar residues" evidence="1">
    <location>
        <begin position="342"/>
        <end position="352"/>
    </location>
</feature>
<evidence type="ECO:0000259" key="3">
    <source>
        <dbReference type="Pfam" id="PF12708"/>
    </source>
</evidence>
<dbReference type="Gene3D" id="2.160.20.10">
    <property type="entry name" value="Single-stranded right-handed beta-helix, Pectin lyase-like"/>
    <property type="match status" value="2"/>
</dbReference>
<feature type="region of interest" description="Disordered" evidence="1">
    <location>
        <begin position="1454"/>
        <end position="1488"/>
    </location>
</feature>
<reference evidence="4 5" key="1">
    <citation type="submission" date="2016-04" db="EMBL/GenBank/DDBJ databases">
        <title>A degradative enzymes factory behind the ericoid mycorrhizal symbiosis.</title>
        <authorList>
            <consortium name="DOE Joint Genome Institute"/>
            <person name="Martino E."/>
            <person name="Morin E."/>
            <person name="Grelet G."/>
            <person name="Kuo A."/>
            <person name="Kohler A."/>
            <person name="Daghino S."/>
            <person name="Barry K."/>
            <person name="Choi C."/>
            <person name="Cichocki N."/>
            <person name="Clum A."/>
            <person name="Copeland A."/>
            <person name="Hainaut M."/>
            <person name="Haridas S."/>
            <person name="Labutti K."/>
            <person name="Lindquist E."/>
            <person name="Lipzen A."/>
            <person name="Khouja H.-R."/>
            <person name="Murat C."/>
            <person name="Ohm R."/>
            <person name="Olson A."/>
            <person name="Spatafora J."/>
            <person name="Veneault-Fourrey C."/>
            <person name="Henrissat B."/>
            <person name="Grigoriev I."/>
            <person name="Martin F."/>
            <person name="Perotto S."/>
        </authorList>
    </citation>
    <scope>NUCLEOTIDE SEQUENCE [LARGE SCALE GENOMIC DNA]</scope>
    <source>
        <strain evidence="4 5">E</strain>
    </source>
</reference>
<protein>
    <submittedName>
        <fullName evidence="4">Glycoside hydrolase family 55 protein</fullName>
    </submittedName>
</protein>
<feature type="chain" id="PRO_5014438294" evidence="2">
    <location>
        <begin position="25"/>
        <end position="1604"/>
    </location>
</feature>
<proteinExistence type="predicted"/>
<organism evidence="4 5">
    <name type="scientific">Hyaloscypha bicolor E</name>
    <dbReference type="NCBI Taxonomy" id="1095630"/>
    <lineage>
        <taxon>Eukaryota</taxon>
        <taxon>Fungi</taxon>
        <taxon>Dikarya</taxon>
        <taxon>Ascomycota</taxon>
        <taxon>Pezizomycotina</taxon>
        <taxon>Leotiomycetes</taxon>
        <taxon>Helotiales</taxon>
        <taxon>Hyaloscyphaceae</taxon>
        <taxon>Hyaloscypha</taxon>
        <taxon>Hyaloscypha bicolor</taxon>
    </lineage>
</organism>
<dbReference type="GO" id="GO:0004650">
    <property type="term" value="F:polygalacturonase activity"/>
    <property type="evidence" value="ECO:0007669"/>
    <property type="project" value="InterPro"/>
</dbReference>
<evidence type="ECO:0000256" key="1">
    <source>
        <dbReference type="SAM" id="MobiDB-lite"/>
    </source>
</evidence>
<feature type="domain" description="Rhamnogalacturonase A/B/Epimerase-like pectate lyase" evidence="3">
    <location>
        <begin position="884"/>
        <end position="941"/>
    </location>
</feature>
<dbReference type="InterPro" id="IPR012334">
    <property type="entry name" value="Pectin_lyas_fold"/>
</dbReference>
<sequence>MVVLQLLALLAPLFCLFFPQIAEAQYLQDYLVDTTRPGQYLYRSLPGITPWPVIDVTPLTVYLIYNCYYMRDICKNAQNFALTARGQNLHPNSGIANNVYGYDLDTGDTVPKSRQEGRRDQSCPDTWKTFHSCPEIDQRTVMRHDGEWFTTALEPGTTTNNIMNKRDTQGNIVQYSNVRYTCDEFPPATWVEGGNGPPLSPSPSNTRCAALVCSTYGATGAVKAEQNWQGLAHGLLQIELKEAARNFPGFRADQSIVLFTFRADDDGADGIAARVIVMEDIGNADELVEHRYVTQARKRAEGGNATGNFTSTARRAPTTAELKARVLAGEGTQSVVHANSTYASMSDVTGQTMPMPRMDRPYRWDREDREDLEDAEEDARLGHLNMTIRSEADNVRSVRSRDQGPQAPRSIPEHIVMPLLKRATAQDLQAARTIVKNALAESSKLNKARVASPLRNNYGLKPGTEVGAGRVPGAAGSAATNQDVPPLLVISDQIAAAAALVAEADAVSGSRNVTKRAAAAAGTYWMQSLARKGTVPWGNDPKYVVFRNVLDYGAVGDGVTDDTNAIKSAMTNGTRCGEACNGSTTKNAIVYFPPGKYLISSTIPMPFGTQVIGDANNRPTLVAAPSFVGLGVLSTDEYTGAPGIRNIVIDIRQIAQGTLVTCIHYQVAQATSLQNVELVAAAGSSQIGMYAENDSGGQISDVTFTGGGIGIKGGNQQFTAQRLTFNGCTTGIQVIWDWGWVWKSITMTNVKVGFQLVGDGGVGNIGSVSILDSSFTNVGTAVVVNPITSTPGMGSTGVALENVALSGVAVAVADTTGATLLAASSALIDEWAVGPVYEGSTSARTFSKGGKIGSYRRHSSLLDPEGAYFERAKPQYEDQAITQFVHVKDFGATGDGSTDDTAAFQSALYASLGKILFVDAGSYILTSTVTIPSGAKIVGETWSQLVASGSYFSDASKPQVLIKVGNAGDIGSVEMQDLLFTTRGATAGLILVEWNIQADNPGSAALWDCHARVGGATGTDLTPAECPPVTSGIDQGCSAASLMMHLTPSASGYFENMWLWGADHMLDDPDLVNANNSMVQTSIYIARGFLIESKRPTWLYATASEHSVFYQYNFNSAANIYAGMLQTESPYFQPTPAPPAPFAAVVGDFPGDPDYTCAAGNEFSGCDESCLVIMKGSENIFIAGAGIYSWFSTYSQDCIDTQACQKALMLLENNLANVRIQNLVTIGAKYMVVMDGKGIPAIDNLNVNKHPDWSQISILDVGSNGTQFNEVIWIDPAIWDMDQPQFTCSPPCNVKIPPWTGATSTVNYPLITVSDGAWTSTITQAPLTITDSNKKNKRAAPAFLPVPATTPFWSALVYTGGIDGLPTTTSATVPFPKPPLSIGPNAPPPPSGSWPNRLIQPVYGSPESPLVNECYFFDPSCITQPWFLNNITGNFGGGDEENYWDLQTRCPPVISSSTSSSTSSSKTTSATKTIPTRPAPSPLEQGDARTNSVACFNSGENTENVRMVNSANSFCNDIQNDSLGPGYFRSIDFPFDYNGGLGTVTITVSLQIKSRCSFTFDKTLCMKYLSVPSDSCNCGGINGKQGGVVENNCYKWMVDPNLSF</sequence>
<keyword evidence="5" id="KW-1185">Reference proteome</keyword>
<dbReference type="InterPro" id="IPR039279">
    <property type="entry name" value="QRT3-like"/>
</dbReference>
<keyword evidence="4" id="KW-0378">Hydrolase</keyword>
<dbReference type="EMBL" id="KZ613912">
    <property type="protein sequence ID" value="PMD51614.1"/>
    <property type="molecule type" value="Genomic_DNA"/>
</dbReference>
<dbReference type="SUPFAM" id="SSF51126">
    <property type="entry name" value="Pectin lyase-like"/>
    <property type="match status" value="2"/>
</dbReference>
<dbReference type="RefSeq" id="XP_024728518.1">
    <property type="nucleotide sequence ID" value="XM_024886114.1"/>
</dbReference>
<feature type="compositionally biased region" description="Low complexity" evidence="1">
    <location>
        <begin position="1455"/>
        <end position="1473"/>
    </location>
</feature>
<dbReference type="FunFam" id="2.160.20.10:FF:000043">
    <property type="entry name" value="Exo-beta-1,3-glucanase, putative"/>
    <property type="match status" value="1"/>
</dbReference>
<dbReference type="Proteomes" id="UP000235371">
    <property type="component" value="Unassembled WGS sequence"/>
</dbReference>
<dbReference type="GeneID" id="36594191"/>